<protein>
    <submittedName>
        <fullName evidence="11">Cytochrome P450</fullName>
    </submittedName>
</protein>
<comment type="cofactor">
    <cofactor evidence="1 9">
        <name>heme</name>
        <dbReference type="ChEBI" id="CHEBI:30413"/>
    </cofactor>
</comment>
<dbReference type="PRINTS" id="PR00463">
    <property type="entry name" value="EP450I"/>
</dbReference>
<dbReference type="PANTHER" id="PTHR46300:SF7">
    <property type="entry name" value="P450, PUTATIVE (EUROFUNG)-RELATED"/>
    <property type="match status" value="1"/>
</dbReference>
<evidence type="ECO:0000256" key="5">
    <source>
        <dbReference type="ARBA" id="ARBA00022723"/>
    </source>
</evidence>
<dbReference type="CDD" id="cd11065">
    <property type="entry name" value="CYP64-like"/>
    <property type="match status" value="1"/>
</dbReference>
<evidence type="ECO:0000313" key="11">
    <source>
        <dbReference type="EMBL" id="KAF9445158.1"/>
    </source>
</evidence>
<comment type="caution">
    <text evidence="11">The sequence shown here is derived from an EMBL/GenBank/DDBJ whole genome shotgun (WGS) entry which is preliminary data.</text>
</comment>
<accession>A0A9P5X5E4</accession>
<sequence>MSYGSYIALGCLLSILAFRRLLRKPGQPPLPPGPRKLPLIKNLFDLPTQRQWLTFSKWAEEYNTDILHVEAAGYSMIILQSEEAIDELLQQRSAIYSSRALSRVISELVGWNWLMASMPYNELWKERRRLFQKYIHPSDNSLHGFHETEKLHIFLNRLLNEPQDFIAHIRHMISAISISMTYGIKVEPTHDFYVGLADYTLARVNEALNPGTFLAETFFFLRHVPDGFPGTGWKNKVKELRHEMLKFLNLPYDAALAAIADGTATDSFVSRCQQDFSEGRLTPPEQKLVKDTAGMFFVGMGDTVTSTITTFFLAIVCFPDAYRKAQEEVDRVLEGRLPDHGDMESMPYLNALLKEVLRWQPVMPLGFYHAVTCDDIYKGYHIPANSIVIPNVWALFHDPTEFPDPEIIRPERFLKDGKLHVSGRDPSPLAFGFGRRVCQGRHIAESIMLRVAASVLSLFDITKAVDDDGNVIEPTCEYTTGHSRQPVPFKCSIKPRSEAAIRLIRSL</sequence>
<keyword evidence="12" id="KW-1185">Reference proteome</keyword>
<reference evidence="11" key="1">
    <citation type="submission" date="2020-11" db="EMBL/GenBank/DDBJ databases">
        <authorList>
            <consortium name="DOE Joint Genome Institute"/>
            <person name="Ahrendt S."/>
            <person name="Riley R."/>
            <person name="Andreopoulos W."/>
            <person name="Labutti K."/>
            <person name="Pangilinan J."/>
            <person name="Ruiz-Duenas F.J."/>
            <person name="Barrasa J.M."/>
            <person name="Sanchez-Garcia M."/>
            <person name="Camarero S."/>
            <person name="Miyauchi S."/>
            <person name="Serrano A."/>
            <person name="Linde D."/>
            <person name="Babiker R."/>
            <person name="Drula E."/>
            <person name="Ayuso-Fernandez I."/>
            <person name="Pacheco R."/>
            <person name="Padilla G."/>
            <person name="Ferreira P."/>
            <person name="Barriuso J."/>
            <person name="Kellner H."/>
            <person name="Castanera R."/>
            <person name="Alfaro M."/>
            <person name="Ramirez L."/>
            <person name="Pisabarro A.G."/>
            <person name="Kuo A."/>
            <person name="Tritt A."/>
            <person name="Lipzen A."/>
            <person name="He G."/>
            <person name="Yan M."/>
            <person name="Ng V."/>
            <person name="Cullen D."/>
            <person name="Martin F."/>
            <person name="Rosso M.-N."/>
            <person name="Henrissat B."/>
            <person name="Hibbett D."/>
            <person name="Martinez A.T."/>
            <person name="Grigoriev I.V."/>
        </authorList>
    </citation>
    <scope>NUCLEOTIDE SEQUENCE</scope>
    <source>
        <strain evidence="11">MF-IS2</strain>
    </source>
</reference>
<dbReference type="GO" id="GO:0016705">
    <property type="term" value="F:oxidoreductase activity, acting on paired donors, with incorporation or reduction of molecular oxygen"/>
    <property type="evidence" value="ECO:0007669"/>
    <property type="project" value="InterPro"/>
</dbReference>
<feature type="signal peptide" evidence="10">
    <location>
        <begin position="1"/>
        <end position="23"/>
    </location>
</feature>
<evidence type="ECO:0000256" key="4">
    <source>
        <dbReference type="ARBA" id="ARBA00022617"/>
    </source>
</evidence>
<evidence type="ECO:0000256" key="6">
    <source>
        <dbReference type="ARBA" id="ARBA00023002"/>
    </source>
</evidence>
<dbReference type="Gene3D" id="1.10.630.10">
    <property type="entry name" value="Cytochrome P450"/>
    <property type="match status" value="1"/>
</dbReference>
<dbReference type="InterPro" id="IPR036396">
    <property type="entry name" value="Cyt_P450_sf"/>
</dbReference>
<dbReference type="EMBL" id="MU151320">
    <property type="protein sequence ID" value="KAF9445158.1"/>
    <property type="molecule type" value="Genomic_DNA"/>
</dbReference>
<keyword evidence="10" id="KW-0732">Signal</keyword>
<keyword evidence="5 9" id="KW-0479">Metal-binding</keyword>
<feature type="binding site" description="axial binding residue" evidence="9">
    <location>
        <position position="438"/>
    </location>
    <ligand>
        <name>heme</name>
        <dbReference type="ChEBI" id="CHEBI:30413"/>
    </ligand>
    <ligandPart>
        <name>Fe</name>
        <dbReference type="ChEBI" id="CHEBI:18248"/>
    </ligandPart>
</feature>
<name>A0A9P5X5E4_9AGAR</name>
<dbReference type="SUPFAM" id="SSF48264">
    <property type="entry name" value="Cytochrome P450"/>
    <property type="match status" value="1"/>
</dbReference>
<dbReference type="InterPro" id="IPR002401">
    <property type="entry name" value="Cyt_P450_E_grp-I"/>
</dbReference>
<evidence type="ECO:0000256" key="8">
    <source>
        <dbReference type="ARBA" id="ARBA00023033"/>
    </source>
</evidence>
<dbReference type="InterPro" id="IPR050364">
    <property type="entry name" value="Cytochrome_P450_fung"/>
</dbReference>
<evidence type="ECO:0000313" key="12">
    <source>
        <dbReference type="Proteomes" id="UP000807342"/>
    </source>
</evidence>
<evidence type="ECO:0000256" key="1">
    <source>
        <dbReference type="ARBA" id="ARBA00001971"/>
    </source>
</evidence>
<evidence type="ECO:0000256" key="3">
    <source>
        <dbReference type="ARBA" id="ARBA00010617"/>
    </source>
</evidence>
<organism evidence="11 12">
    <name type="scientific">Macrolepiota fuliginosa MF-IS2</name>
    <dbReference type="NCBI Taxonomy" id="1400762"/>
    <lineage>
        <taxon>Eukaryota</taxon>
        <taxon>Fungi</taxon>
        <taxon>Dikarya</taxon>
        <taxon>Basidiomycota</taxon>
        <taxon>Agaricomycotina</taxon>
        <taxon>Agaricomycetes</taxon>
        <taxon>Agaricomycetidae</taxon>
        <taxon>Agaricales</taxon>
        <taxon>Agaricineae</taxon>
        <taxon>Agaricaceae</taxon>
        <taxon>Macrolepiota</taxon>
    </lineage>
</organism>
<dbReference type="Proteomes" id="UP000807342">
    <property type="component" value="Unassembled WGS sequence"/>
</dbReference>
<keyword evidence="8" id="KW-0503">Monooxygenase</keyword>
<dbReference type="OrthoDB" id="3934656at2759"/>
<gene>
    <name evidence="11" type="ORF">P691DRAFT_676217</name>
</gene>
<keyword evidence="4 9" id="KW-0349">Heme</keyword>
<dbReference type="InterPro" id="IPR001128">
    <property type="entry name" value="Cyt_P450"/>
</dbReference>
<comment type="pathway">
    <text evidence="2">Secondary metabolite biosynthesis.</text>
</comment>
<evidence type="ECO:0000256" key="10">
    <source>
        <dbReference type="SAM" id="SignalP"/>
    </source>
</evidence>
<feature type="chain" id="PRO_5040126896" evidence="10">
    <location>
        <begin position="24"/>
        <end position="507"/>
    </location>
</feature>
<evidence type="ECO:0000256" key="9">
    <source>
        <dbReference type="PIRSR" id="PIRSR602401-1"/>
    </source>
</evidence>
<keyword evidence="6" id="KW-0560">Oxidoreductase</keyword>
<dbReference type="AlphaFoldDB" id="A0A9P5X5E4"/>
<comment type="similarity">
    <text evidence="3">Belongs to the cytochrome P450 family.</text>
</comment>
<dbReference type="GO" id="GO:0020037">
    <property type="term" value="F:heme binding"/>
    <property type="evidence" value="ECO:0007669"/>
    <property type="project" value="InterPro"/>
</dbReference>
<dbReference type="GO" id="GO:0004497">
    <property type="term" value="F:monooxygenase activity"/>
    <property type="evidence" value="ECO:0007669"/>
    <property type="project" value="UniProtKB-KW"/>
</dbReference>
<dbReference type="GO" id="GO:0005506">
    <property type="term" value="F:iron ion binding"/>
    <property type="evidence" value="ECO:0007669"/>
    <property type="project" value="InterPro"/>
</dbReference>
<proteinExistence type="inferred from homology"/>
<dbReference type="PRINTS" id="PR00385">
    <property type="entry name" value="P450"/>
</dbReference>
<dbReference type="Pfam" id="PF00067">
    <property type="entry name" value="p450"/>
    <property type="match status" value="1"/>
</dbReference>
<evidence type="ECO:0000256" key="7">
    <source>
        <dbReference type="ARBA" id="ARBA00023004"/>
    </source>
</evidence>
<dbReference type="PANTHER" id="PTHR46300">
    <property type="entry name" value="P450, PUTATIVE (EUROFUNG)-RELATED-RELATED"/>
    <property type="match status" value="1"/>
</dbReference>
<evidence type="ECO:0000256" key="2">
    <source>
        <dbReference type="ARBA" id="ARBA00005179"/>
    </source>
</evidence>
<keyword evidence="7 9" id="KW-0408">Iron</keyword>